<dbReference type="EMBL" id="JBCLYO010000008">
    <property type="protein sequence ID" value="KAL0086543.1"/>
    <property type="molecule type" value="Genomic_DNA"/>
</dbReference>
<accession>A0ABR3B1N2</accession>
<dbReference type="Pfam" id="PF12710">
    <property type="entry name" value="HAD"/>
    <property type="match status" value="1"/>
</dbReference>
<dbReference type="PANTHER" id="PTHR28181:SF1">
    <property type="entry name" value="COLD TOLERANCE PROTEIN 1"/>
    <property type="match status" value="1"/>
</dbReference>
<organism evidence="1 2">
    <name type="scientific">Phycomyces blakesleeanus</name>
    <dbReference type="NCBI Taxonomy" id="4837"/>
    <lineage>
        <taxon>Eukaryota</taxon>
        <taxon>Fungi</taxon>
        <taxon>Fungi incertae sedis</taxon>
        <taxon>Mucoromycota</taxon>
        <taxon>Mucoromycotina</taxon>
        <taxon>Mucoromycetes</taxon>
        <taxon>Mucorales</taxon>
        <taxon>Phycomycetaceae</taxon>
        <taxon>Phycomyces</taxon>
    </lineage>
</organism>
<sequence length="267" mass="29883">MFKVSQHLRPLVLVDFDQTITIKDTIELLAKTALSLTQSNLTWDYFVDAYMRDYDQVIRQNFMDPIVKERALVKAEQDSLTRVTKNNVFKGLKRQDLLDAGRREATKSLRPGVIDALKQISPSDQLHIVSLNWSKDWILGFLDPLGLSQAQIHCNDLVYGGDGISTGVIEQNILTTQDKKREMDQIISSSQQTSTVYIGDSLGDLLPLINADTGIVIGNNQTLADAIKENGFSIQPLSSSNNHQKTIYCVDSWEEIKDSMLLSSGHV</sequence>
<dbReference type="InterPro" id="IPR050849">
    <property type="entry name" value="HAD-like_hydrolase_phosphatase"/>
</dbReference>
<protein>
    <submittedName>
        <fullName evidence="1">HAD-like domain-containing protein</fullName>
    </submittedName>
</protein>
<dbReference type="InterPro" id="IPR023214">
    <property type="entry name" value="HAD_sf"/>
</dbReference>
<name>A0ABR3B1N2_PHYBL</name>
<keyword evidence="2" id="KW-1185">Reference proteome</keyword>
<dbReference type="InterPro" id="IPR036412">
    <property type="entry name" value="HAD-like_sf"/>
</dbReference>
<gene>
    <name evidence="1" type="ORF">J3Q64DRAFT_1499487</name>
</gene>
<reference evidence="1 2" key="1">
    <citation type="submission" date="2024-04" db="EMBL/GenBank/DDBJ databases">
        <title>Symmetric and asymmetric DNA N6-adenine methylation regulates different biological responses in Mucorales.</title>
        <authorList>
            <consortium name="Lawrence Berkeley National Laboratory"/>
            <person name="Lax C."/>
            <person name="Mondo S.J."/>
            <person name="Osorio-Concepcion M."/>
            <person name="Muszewska A."/>
            <person name="Corrochano-Luque M."/>
            <person name="Gutierrez G."/>
            <person name="Riley R."/>
            <person name="Lipzen A."/>
            <person name="Guo J."/>
            <person name="Hundley H."/>
            <person name="Amirebrahimi M."/>
            <person name="Ng V."/>
            <person name="Lorenzo-Gutierrez D."/>
            <person name="Binder U."/>
            <person name="Yang J."/>
            <person name="Song Y."/>
            <person name="Canovas D."/>
            <person name="Navarro E."/>
            <person name="Freitag M."/>
            <person name="Gabaldon T."/>
            <person name="Grigoriev I.V."/>
            <person name="Corrochano L.M."/>
            <person name="Nicolas F.E."/>
            <person name="Garre V."/>
        </authorList>
    </citation>
    <scope>NUCLEOTIDE SEQUENCE [LARGE SCALE GENOMIC DNA]</scope>
    <source>
        <strain evidence="1 2">L51</strain>
    </source>
</reference>
<dbReference type="SUPFAM" id="SSF56784">
    <property type="entry name" value="HAD-like"/>
    <property type="match status" value="1"/>
</dbReference>
<dbReference type="Proteomes" id="UP001448207">
    <property type="component" value="Unassembled WGS sequence"/>
</dbReference>
<comment type="caution">
    <text evidence="1">The sequence shown here is derived from an EMBL/GenBank/DDBJ whole genome shotgun (WGS) entry which is preliminary data.</text>
</comment>
<dbReference type="Gene3D" id="3.40.50.1000">
    <property type="entry name" value="HAD superfamily/HAD-like"/>
    <property type="match status" value="1"/>
</dbReference>
<evidence type="ECO:0000313" key="1">
    <source>
        <dbReference type="EMBL" id="KAL0086543.1"/>
    </source>
</evidence>
<dbReference type="PANTHER" id="PTHR28181">
    <property type="entry name" value="UPF0655 PROTEIN YCR015C"/>
    <property type="match status" value="1"/>
</dbReference>
<evidence type="ECO:0000313" key="2">
    <source>
        <dbReference type="Proteomes" id="UP001448207"/>
    </source>
</evidence>
<proteinExistence type="predicted"/>